<dbReference type="KEGG" id="err:DVR09_00600"/>
<sequence>MELIASENIPNKAILNAQGSALTYRYTESYPGHRY</sequence>
<reference evidence="3" key="1">
    <citation type="submission" date="2018-07" db="EMBL/GenBank/DDBJ databases">
        <title>Genome sequence of Erythrobacter strain YH-07, an antagonistic bacterium isolated from Yellow Sea.</title>
        <authorList>
            <person name="Tang T."/>
            <person name="Liu Q."/>
            <person name="Sun X."/>
        </authorList>
    </citation>
    <scope>NUCLEOTIDE SEQUENCE [LARGE SCALE GENOMIC DNA]</scope>
    <source>
        <strain evidence="3">YH-07</strain>
    </source>
</reference>
<evidence type="ECO:0000259" key="1">
    <source>
        <dbReference type="Pfam" id="PF00464"/>
    </source>
</evidence>
<dbReference type="InterPro" id="IPR015424">
    <property type="entry name" value="PyrdxlP-dep_Trfase"/>
</dbReference>
<dbReference type="Proteomes" id="UP000254508">
    <property type="component" value="Chromosome"/>
</dbReference>
<feature type="domain" description="Serine hydroxymethyltransferase-like" evidence="1">
    <location>
        <begin position="1"/>
        <end position="35"/>
    </location>
</feature>
<dbReference type="SUPFAM" id="SSF53383">
    <property type="entry name" value="PLP-dependent transferases"/>
    <property type="match status" value="1"/>
</dbReference>
<dbReference type="EMBL" id="CP031357">
    <property type="protein sequence ID" value="AXK43383.1"/>
    <property type="molecule type" value="Genomic_DNA"/>
</dbReference>
<dbReference type="RefSeq" id="WP_115417698.1">
    <property type="nucleotide sequence ID" value="NZ_CP031357.1"/>
</dbReference>
<dbReference type="Pfam" id="PF00464">
    <property type="entry name" value="SHMT"/>
    <property type="match status" value="1"/>
</dbReference>
<evidence type="ECO:0000313" key="3">
    <source>
        <dbReference type="Proteomes" id="UP000254508"/>
    </source>
</evidence>
<name>A0A345YHI1_9SPHN</name>
<gene>
    <name evidence="2" type="ORF">DVR09_00600</name>
</gene>
<dbReference type="InterPro" id="IPR039429">
    <property type="entry name" value="SHMT-like_dom"/>
</dbReference>
<dbReference type="AlphaFoldDB" id="A0A345YHI1"/>
<evidence type="ECO:0000313" key="2">
    <source>
        <dbReference type="EMBL" id="AXK43383.1"/>
    </source>
</evidence>
<protein>
    <recommendedName>
        <fullName evidence="1">Serine hydroxymethyltransferase-like domain-containing protein</fullName>
    </recommendedName>
</protein>
<proteinExistence type="predicted"/>
<organism evidence="2 3">
    <name type="scientific">Erythrobacter aureus</name>
    <dbReference type="NCBI Taxonomy" id="2182384"/>
    <lineage>
        <taxon>Bacteria</taxon>
        <taxon>Pseudomonadati</taxon>
        <taxon>Pseudomonadota</taxon>
        <taxon>Alphaproteobacteria</taxon>
        <taxon>Sphingomonadales</taxon>
        <taxon>Erythrobacteraceae</taxon>
        <taxon>Erythrobacter/Porphyrobacter group</taxon>
        <taxon>Erythrobacter</taxon>
    </lineage>
</organism>
<accession>A0A345YHI1</accession>
<keyword evidence="3" id="KW-1185">Reference proteome</keyword>